<proteinExistence type="predicted"/>
<name>A0A2D4H2E1_MICCO</name>
<sequence>METFTSTVVPCYLVVIRIIDLNIAMVPSQYWKTVAIQLEGLGLKVLILILCLQRCRTIAMEVIYKNLLPVPATFMDKLGLLLLKDLNIHKGTGDILAHLLSEVEAEDCHTKLLFFSPFPLALRHVICILEKLFNCDFKQQSNRLE</sequence>
<dbReference type="AlphaFoldDB" id="A0A2D4H2E1"/>
<reference evidence="1" key="1">
    <citation type="submission" date="2017-07" db="EMBL/GenBank/DDBJ databases">
        <authorList>
            <person name="Mikheyev A."/>
            <person name="Grau M."/>
        </authorList>
    </citation>
    <scope>NUCLEOTIDE SEQUENCE</scope>
    <source>
        <tissue evidence="1">Venom_gland</tissue>
    </source>
</reference>
<dbReference type="EMBL" id="IACJ01159742">
    <property type="protein sequence ID" value="LAA66138.1"/>
    <property type="molecule type" value="Transcribed_RNA"/>
</dbReference>
<evidence type="ECO:0000313" key="1">
    <source>
        <dbReference type="EMBL" id="LAA66138.1"/>
    </source>
</evidence>
<organism evidence="1">
    <name type="scientific">Micrurus corallinus</name>
    <name type="common">Brazilian coral snake</name>
    <dbReference type="NCBI Taxonomy" id="54390"/>
    <lineage>
        <taxon>Eukaryota</taxon>
        <taxon>Metazoa</taxon>
        <taxon>Chordata</taxon>
        <taxon>Craniata</taxon>
        <taxon>Vertebrata</taxon>
        <taxon>Euteleostomi</taxon>
        <taxon>Lepidosauria</taxon>
        <taxon>Squamata</taxon>
        <taxon>Bifurcata</taxon>
        <taxon>Unidentata</taxon>
        <taxon>Episquamata</taxon>
        <taxon>Toxicofera</taxon>
        <taxon>Serpentes</taxon>
        <taxon>Colubroidea</taxon>
        <taxon>Elapidae</taxon>
        <taxon>Elapinae</taxon>
        <taxon>Micrurus</taxon>
    </lineage>
</organism>
<reference evidence="1" key="2">
    <citation type="submission" date="2017-11" db="EMBL/GenBank/DDBJ databases">
        <title>Coralsnake Venomics: Analyses of Venom Gland Transcriptomes and Proteomes of Six Brazilian Taxa.</title>
        <authorList>
            <person name="Aird S.D."/>
            <person name="Jorge da Silva N."/>
            <person name="Qiu L."/>
            <person name="Villar-Briones A."/>
            <person name="Aparecida-Saddi V."/>
            <person name="Campos-Telles M.P."/>
            <person name="Grau M."/>
            <person name="Mikheyev A.S."/>
        </authorList>
    </citation>
    <scope>NUCLEOTIDE SEQUENCE</scope>
    <source>
        <tissue evidence="1">Venom_gland</tissue>
    </source>
</reference>
<protein>
    <submittedName>
        <fullName evidence="1">Uncharacterized protein</fullName>
    </submittedName>
</protein>
<accession>A0A2D4H2E1</accession>